<organism evidence="4 5">
    <name type="scientific">Pedobacter endophyticus</name>
    <dbReference type="NCBI Taxonomy" id="2789740"/>
    <lineage>
        <taxon>Bacteria</taxon>
        <taxon>Pseudomonadati</taxon>
        <taxon>Bacteroidota</taxon>
        <taxon>Sphingobacteriia</taxon>
        <taxon>Sphingobacteriales</taxon>
        <taxon>Sphingobacteriaceae</taxon>
        <taxon>Pedobacter</taxon>
    </lineage>
</organism>
<evidence type="ECO:0000259" key="3">
    <source>
        <dbReference type="PROSITE" id="PS50110"/>
    </source>
</evidence>
<accession>A0A7S9L178</accession>
<gene>
    <name evidence="4" type="ORF">IZT61_04840</name>
</gene>
<dbReference type="Pfam" id="PF00072">
    <property type="entry name" value="Response_reg"/>
    <property type="match status" value="1"/>
</dbReference>
<dbReference type="SMART" id="SM00448">
    <property type="entry name" value="REC"/>
    <property type="match status" value="1"/>
</dbReference>
<dbReference type="InterPro" id="IPR050595">
    <property type="entry name" value="Bact_response_regulator"/>
</dbReference>
<evidence type="ECO:0000313" key="5">
    <source>
        <dbReference type="Proteomes" id="UP000594759"/>
    </source>
</evidence>
<dbReference type="PANTHER" id="PTHR44591:SF3">
    <property type="entry name" value="RESPONSE REGULATORY DOMAIN-CONTAINING PROTEIN"/>
    <property type="match status" value="1"/>
</dbReference>
<dbReference type="EMBL" id="CP064939">
    <property type="protein sequence ID" value="QPH40607.1"/>
    <property type="molecule type" value="Genomic_DNA"/>
</dbReference>
<name>A0A7S9L178_9SPHI</name>
<dbReference type="GO" id="GO:0000160">
    <property type="term" value="P:phosphorelay signal transduction system"/>
    <property type="evidence" value="ECO:0007669"/>
    <property type="project" value="InterPro"/>
</dbReference>
<sequence>MNSTTKLIYILEDNDDIREILELLLTADHYEVVGFPDVSSFRKGLLNQVPNTFILDVMLPDGNGIDVCCELKADKSTSDIPVIMMSANYTSEQMSGLCSAEDFISKPFDILDFSRRVASQIDTDAR</sequence>
<dbReference type="InterPro" id="IPR011006">
    <property type="entry name" value="CheY-like_superfamily"/>
</dbReference>
<dbReference type="AlphaFoldDB" id="A0A7S9L178"/>
<proteinExistence type="predicted"/>
<evidence type="ECO:0000256" key="1">
    <source>
        <dbReference type="ARBA" id="ARBA00022553"/>
    </source>
</evidence>
<dbReference type="SUPFAM" id="SSF52172">
    <property type="entry name" value="CheY-like"/>
    <property type="match status" value="1"/>
</dbReference>
<dbReference type="PROSITE" id="PS50110">
    <property type="entry name" value="RESPONSE_REGULATORY"/>
    <property type="match status" value="1"/>
</dbReference>
<dbReference type="RefSeq" id="WP_196100061.1">
    <property type="nucleotide sequence ID" value="NZ_CP064939.1"/>
</dbReference>
<evidence type="ECO:0000256" key="2">
    <source>
        <dbReference type="PROSITE-ProRule" id="PRU00169"/>
    </source>
</evidence>
<dbReference type="PANTHER" id="PTHR44591">
    <property type="entry name" value="STRESS RESPONSE REGULATOR PROTEIN 1"/>
    <property type="match status" value="1"/>
</dbReference>
<evidence type="ECO:0000313" key="4">
    <source>
        <dbReference type="EMBL" id="QPH40607.1"/>
    </source>
</evidence>
<feature type="modified residue" description="4-aspartylphosphate" evidence="2">
    <location>
        <position position="56"/>
    </location>
</feature>
<feature type="domain" description="Response regulatory" evidence="3">
    <location>
        <begin position="7"/>
        <end position="121"/>
    </location>
</feature>
<keyword evidence="1 2" id="KW-0597">Phosphoprotein</keyword>
<keyword evidence="5" id="KW-1185">Reference proteome</keyword>
<dbReference type="InterPro" id="IPR001789">
    <property type="entry name" value="Sig_transdc_resp-reg_receiver"/>
</dbReference>
<dbReference type="Proteomes" id="UP000594759">
    <property type="component" value="Chromosome"/>
</dbReference>
<protein>
    <submittedName>
        <fullName evidence="4">Response regulator</fullName>
    </submittedName>
</protein>
<dbReference type="KEGG" id="pex:IZT61_04840"/>
<reference evidence="4 5" key="1">
    <citation type="submission" date="2020-11" db="EMBL/GenBank/DDBJ databases">
        <title>Pedobacter endophytica, an endophytic bacteria isolated form Carex pumila.</title>
        <authorList>
            <person name="Peng Y."/>
            <person name="Jiang L."/>
            <person name="Lee J."/>
        </authorList>
    </citation>
    <scope>NUCLEOTIDE SEQUENCE [LARGE SCALE GENOMIC DNA]</scope>
    <source>
        <strain evidence="4 5">JBR3-12</strain>
    </source>
</reference>
<dbReference type="Gene3D" id="3.40.50.2300">
    <property type="match status" value="1"/>
</dbReference>